<keyword evidence="5 8" id="KW-0812">Transmembrane</keyword>
<feature type="transmembrane region" description="Helical" evidence="8">
    <location>
        <begin position="101"/>
        <end position="124"/>
    </location>
</feature>
<dbReference type="PANTHER" id="PTHR32196">
    <property type="entry name" value="ABC TRANSPORTER PERMEASE PROTEIN YPHD-RELATED-RELATED"/>
    <property type="match status" value="1"/>
</dbReference>
<evidence type="ECO:0000256" key="3">
    <source>
        <dbReference type="ARBA" id="ARBA00022475"/>
    </source>
</evidence>
<dbReference type="InterPro" id="IPR001851">
    <property type="entry name" value="ABC_transp_permease"/>
</dbReference>
<sequence length="345" mass="36617">MKRLKALKGSRTFVLIILLIALILLVGLLNPSKFYAMANLQSMGRQLSEIGIYALAMFTVVVSGGLNLSIVAVANFSAICGGCIMQGIYLGDIIVDPTMRLIVGLIVSLGTGVLSGLLNGYFVAGLGLTAVLVTSATSQLFQGMALVLTKGNSIVGAPEMISALGTQNMFGVVPYLLVLTIVCYAICEFIFEKTCFGAQCRLLGANSTASMYSGISNFKTLMKSYMLSGLFSAIAGLVSYSRMSALRPDYGTSLTNNAMLVVLMGGAWIVAGGGKILNIFISLFCIQVISSGLTLGGTSTYTRDTVWGLMLVGLLVFATPEMKGYLKRLFHIGGHRDLRSAEVRK</sequence>
<keyword evidence="3" id="KW-1003">Cell membrane</keyword>
<evidence type="ECO:0000313" key="10">
    <source>
        <dbReference type="Proteomes" id="UP000824260"/>
    </source>
</evidence>
<feature type="transmembrane region" description="Helical" evidence="8">
    <location>
        <begin position="307"/>
        <end position="326"/>
    </location>
</feature>
<evidence type="ECO:0000256" key="4">
    <source>
        <dbReference type="ARBA" id="ARBA00022519"/>
    </source>
</evidence>
<protein>
    <submittedName>
        <fullName evidence="9">ABC transporter permease</fullName>
    </submittedName>
</protein>
<dbReference type="GO" id="GO:0022857">
    <property type="term" value="F:transmembrane transporter activity"/>
    <property type="evidence" value="ECO:0007669"/>
    <property type="project" value="InterPro"/>
</dbReference>
<evidence type="ECO:0000256" key="2">
    <source>
        <dbReference type="ARBA" id="ARBA00022448"/>
    </source>
</evidence>
<keyword evidence="4" id="KW-0997">Cell inner membrane</keyword>
<keyword evidence="2" id="KW-0813">Transport</keyword>
<feature type="transmembrane region" description="Helical" evidence="8">
    <location>
        <begin position="50"/>
        <end position="80"/>
    </location>
</feature>
<evidence type="ECO:0000256" key="7">
    <source>
        <dbReference type="ARBA" id="ARBA00023136"/>
    </source>
</evidence>
<keyword evidence="6 8" id="KW-1133">Transmembrane helix</keyword>
<comment type="caution">
    <text evidence="9">The sequence shown here is derived from an EMBL/GenBank/DDBJ whole genome shotgun (WGS) entry which is preliminary data.</text>
</comment>
<evidence type="ECO:0000256" key="1">
    <source>
        <dbReference type="ARBA" id="ARBA00004651"/>
    </source>
</evidence>
<evidence type="ECO:0000256" key="6">
    <source>
        <dbReference type="ARBA" id="ARBA00022989"/>
    </source>
</evidence>
<name>A0A9D0ZKW1_9FIRM</name>
<dbReference type="PANTHER" id="PTHR32196:SF21">
    <property type="entry name" value="ABC TRANSPORTER PERMEASE PROTEIN YPHD-RELATED"/>
    <property type="match status" value="1"/>
</dbReference>
<reference evidence="9" key="2">
    <citation type="journal article" date="2021" name="PeerJ">
        <title>Extensive microbial diversity within the chicken gut microbiome revealed by metagenomics and culture.</title>
        <authorList>
            <person name="Gilroy R."/>
            <person name="Ravi A."/>
            <person name="Getino M."/>
            <person name="Pursley I."/>
            <person name="Horton D.L."/>
            <person name="Alikhan N.F."/>
            <person name="Baker D."/>
            <person name="Gharbi K."/>
            <person name="Hall N."/>
            <person name="Watson M."/>
            <person name="Adriaenssens E.M."/>
            <person name="Foster-Nyarko E."/>
            <person name="Jarju S."/>
            <person name="Secka A."/>
            <person name="Antonio M."/>
            <person name="Oren A."/>
            <person name="Chaudhuri R.R."/>
            <person name="La Ragione R."/>
            <person name="Hildebrand F."/>
            <person name="Pallen M.J."/>
        </authorList>
    </citation>
    <scope>NUCLEOTIDE SEQUENCE</scope>
    <source>
        <strain evidence="9">ChiSjej6B24-2974</strain>
    </source>
</reference>
<dbReference type="Proteomes" id="UP000824260">
    <property type="component" value="Unassembled WGS sequence"/>
</dbReference>
<feature type="transmembrane region" description="Helical" evidence="8">
    <location>
        <begin position="276"/>
        <end position="295"/>
    </location>
</feature>
<organism evidence="9 10">
    <name type="scientific">Candidatus Pullichristensenella stercorigallinarum</name>
    <dbReference type="NCBI Taxonomy" id="2840909"/>
    <lineage>
        <taxon>Bacteria</taxon>
        <taxon>Bacillati</taxon>
        <taxon>Bacillota</taxon>
        <taxon>Clostridia</taxon>
        <taxon>Candidatus Pullichristensenella</taxon>
    </lineage>
</organism>
<dbReference type="Pfam" id="PF02653">
    <property type="entry name" value="BPD_transp_2"/>
    <property type="match status" value="1"/>
</dbReference>
<gene>
    <name evidence="9" type="ORF">IAA52_04910</name>
</gene>
<dbReference type="EMBL" id="DVFZ01000049">
    <property type="protein sequence ID" value="HIQ82422.1"/>
    <property type="molecule type" value="Genomic_DNA"/>
</dbReference>
<dbReference type="AlphaFoldDB" id="A0A9D0ZKW1"/>
<dbReference type="GO" id="GO:0005886">
    <property type="term" value="C:plasma membrane"/>
    <property type="evidence" value="ECO:0007669"/>
    <property type="project" value="UniProtKB-SubCell"/>
</dbReference>
<feature type="transmembrane region" description="Helical" evidence="8">
    <location>
        <begin position="254"/>
        <end position="271"/>
    </location>
</feature>
<feature type="transmembrane region" description="Helical" evidence="8">
    <location>
        <begin position="172"/>
        <end position="191"/>
    </location>
</feature>
<proteinExistence type="predicted"/>
<evidence type="ECO:0000256" key="8">
    <source>
        <dbReference type="SAM" id="Phobius"/>
    </source>
</evidence>
<dbReference type="CDD" id="cd06579">
    <property type="entry name" value="TM_PBP1_transp_AraH_like"/>
    <property type="match status" value="1"/>
</dbReference>
<feature type="transmembrane region" description="Helical" evidence="8">
    <location>
        <begin position="12"/>
        <end position="30"/>
    </location>
</feature>
<keyword evidence="7 8" id="KW-0472">Membrane</keyword>
<comment type="subcellular location">
    <subcellularLocation>
        <location evidence="1">Cell membrane</location>
        <topology evidence="1">Multi-pass membrane protein</topology>
    </subcellularLocation>
</comment>
<evidence type="ECO:0000313" key="9">
    <source>
        <dbReference type="EMBL" id="HIQ82422.1"/>
    </source>
</evidence>
<evidence type="ECO:0000256" key="5">
    <source>
        <dbReference type="ARBA" id="ARBA00022692"/>
    </source>
</evidence>
<reference evidence="9" key="1">
    <citation type="submission" date="2020-10" db="EMBL/GenBank/DDBJ databases">
        <authorList>
            <person name="Gilroy R."/>
        </authorList>
    </citation>
    <scope>NUCLEOTIDE SEQUENCE</scope>
    <source>
        <strain evidence="9">ChiSjej6B24-2974</strain>
    </source>
</reference>
<accession>A0A9D0ZKW1</accession>
<feature type="transmembrane region" description="Helical" evidence="8">
    <location>
        <begin position="225"/>
        <end position="242"/>
    </location>
</feature>